<evidence type="ECO:0000313" key="3">
    <source>
        <dbReference type="Proteomes" id="UP000199236"/>
    </source>
</evidence>
<sequence length="69" mass="7754">MSLSDQTPKAAWESKINWTQLVAVLAMGLTMFGIDLDPDIQQRLAVTISSLSAAITIIWRTWYTTRTII</sequence>
<dbReference type="OrthoDB" id="8454320at2"/>
<reference evidence="2 3" key="1">
    <citation type="submission" date="2016-10" db="EMBL/GenBank/DDBJ databases">
        <authorList>
            <person name="de Groot N.N."/>
        </authorList>
    </citation>
    <scope>NUCLEOTIDE SEQUENCE [LARGE SCALE GENOMIC DNA]</scope>
    <source>
        <strain evidence="2 3">CGMCC 1.9157</strain>
    </source>
</reference>
<keyword evidence="3" id="KW-1185">Reference proteome</keyword>
<accession>A0A1I5A4Z2</accession>
<dbReference type="EMBL" id="FOVR01000001">
    <property type="protein sequence ID" value="SFN57458.1"/>
    <property type="molecule type" value="Genomic_DNA"/>
</dbReference>
<keyword evidence="1" id="KW-0812">Transmembrane</keyword>
<proteinExistence type="predicted"/>
<dbReference type="RefSeq" id="WP_090068209.1">
    <property type="nucleotide sequence ID" value="NZ_FOVR01000001.1"/>
</dbReference>
<feature type="transmembrane region" description="Helical" evidence="1">
    <location>
        <begin position="40"/>
        <end position="59"/>
    </location>
</feature>
<dbReference type="AlphaFoldDB" id="A0A1I5A4Z2"/>
<keyword evidence="1" id="KW-0472">Membrane</keyword>
<gene>
    <name evidence="2" type="ORF">SAMN04488056_101347</name>
</gene>
<feature type="transmembrane region" description="Helical" evidence="1">
    <location>
        <begin position="16"/>
        <end position="34"/>
    </location>
</feature>
<dbReference type="STRING" id="655353.SAMN04488056_101347"/>
<evidence type="ECO:0000313" key="2">
    <source>
        <dbReference type="EMBL" id="SFN57458.1"/>
    </source>
</evidence>
<protein>
    <submittedName>
        <fullName evidence="2">Uncharacterized protein</fullName>
    </submittedName>
</protein>
<dbReference type="Proteomes" id="UP000199236">
    <property type="component" value="Unassembled WGS sequence"/>
</dbReference>
<keyword evidence="1" id="KW-1133">Transmembrane helix</keyword>
<organism evidence="2 3">
    <name type="scientific">Cohaesibacter marisflavi</name>
    <dbReference type="NCBI Taxonomy" id="655353"/>
    <lineage>
        <taxon>Bacteria</taxon>
        <taxon>Pseudomonadati</taxon>
        <taxon>Pseudomonadota</taxon>
        <taxon>Alphaproteobacteria</taxon>
        <taxon>Hyphomicrobiales</taxon>
        <taxon>Cohaesibacteraceae</taxon>
    </lineage>
</organism>
<name>A0A1I5A4Z2_9HYPH</name>
<evidence type="ECO:0000256" key="1">
    <source>
        <dbReference type="SAM" id="Phobius"/>
    </source>
</evidence>